<dbReference type="Proteomes" id="UP000192727">
    <property type="component" value="Chromosome"/>
</dbReference>
<accession>A0A1V0USK8</accession>
<proteinExistence type="predicted"/>
<name>A0A1V0USK8_9BACL</name>
<protein>
    <submittedName>
        <fullName evidence="1">Uncharacterized protein</fullName>
    </submittedName>
</protein>
<gene>
    <name evidence="1" type="ORF">B7C51_09500</name>
</gene>
<reference evidence="1 2" key="1">
    <citation type="submission" date="2017-03" db="EMBL/GenBank/DDBJ databases">
        <title>Paenibacillus larvae genome sequencing.</title>
        <authorList>
            <person name="Dingman D.W."/>
        </authorList>
    </citation>
    <scope>NUCLEOTIDE SEQUENCE [LARGE SCALE GENOMIC DNA]</scope>
    <source>
        <strain evidence="1 2">SAG 10367</strain>
    </source>
</reference>
<organism evidence="1 2">
    <name type="scientific">Paenibacillus larvae subsp. pulvifaciens</name>
    <dbReference type="NCBI Taxonomy" id="1477"/>
    <lineage>
        <taxon>Bacteria</taxon>
        <taxon>Bacillati</taxon>
        <taxon>Bacillota</taxon>
        <taxon>Bacilli</taxon>
        <taxon>Bacillales</taxon>
        <taxon>Paenibacillaceae</taxon>
        <taxon>Paenibacillus</taxon>
    </lineage>
</organism>
<evidence type="ECO:0000313" key="2">
    <source>
        <dbReference type="Proteomes" id="UP000192727"/>
    </source>
</evidence>
<dbReference type="EMBL" id="CP020557">
    <property type="protein sequence ID" value="ARF68020.1"/>
    <property type="molecule type" value="Genomic_DNA"/>
</dbReference>
<evidence type="ECO:0000313" key="1">
    <source>
        <dbReference type="EMBL" id="ARF68020.1"/>
    </source>
</evidence>
<dbReference type="AlphaFoldDB" id="A0A1V0USK8"/>
<sequence length="108" mass="12726">MNTKIISFPFHSIENPPHVHENIGTGPVSYGFVQRLSEKELRHRCIFYFTSLRPSGKECLIHPRERIDAAVNPVLNKSEQVYGFWLYFVNIIQHYQMGISPFYNRKKD</sequence>